<reference evidence="2 3" key="1">
    <citation type="submission" date="2024-01" db="EMBL/GenBank/DDBJ databases">
        <title>Genome assemblies of Stephania.</title>
        <authorList>
            <person name="Yang L."/>
        </authorList>
    </citation>
    <scope>NUCLEOTIDE SEQUENCE [LARGE SCALE GENOMIC DNA]</scope>
    <source>
        <strain evidence="2">YNDBR</strain>
        <tissue evidence="2">Leaf</tissue>
    </source>
</reference>
<dbReference type="EMBL" id="JBBNAF010000008">
    <property type="protein sequence ID" value="KAK9121446.1"/>
    <property type="molecule type" value="Genomic_DNA"/>
</dbReference>
<dbReference type="Proteomes" id="UP001420932">
    <property type="component" value="Unassembled WGS sequence"/>
</dbReference>
<accession>A0AAP0ITF5</accession>
<organism evidence="2 3">
    <name type="scientific">Stephania yunnanensis</name>
    <dbReference type="NCBI Taxonomy" id="152371"/>
    <lineage>
        <taxon>Eukaryota</taxon>
        <taxon>Viridiplantae</taxon>
        <taxon>Streptophyta</taxon>
        <taxon>Embryophyta</taxon>
        <taxon>Tracheophyta</taxon>
        <taxon>Spermatophyta</taxon>
        <taxon>Magnoliopsida</taxon>
        <taxon>Ranunculales</taxon>
        <taxon>Menispermaceae</taxon>
        <taxon>Menispermoideae</taxon>
        <taxon>Cissampelideae</taxon>
        <taxon>Stephania</taxon>
    </lineage>
</organism>
<dbReference type="AlphaFoldDB" id="A0AAP0ITF5"/>
<proteinExistence type="predicted"/>
<feature type="region of interest" description="Disordered" evidence="1">
    <location>
        <begin position="96"/>
        <end position="118"/>
    </location>
</feature>
<name>A0AAP0ITF5_9MAGN</name>
<evidence type="ECO:0000256" key="1">
    <source>
        <dbReference type="SAM" id="MobiDB-lite"/>
    </source>
</evidence>
<keyword evidence="3" id="KW-1185">Reference proteome</keyword>
<sequence>MLISNFMFSCDCKMNFHKFLSQSKRQKLERKFLKRFLMSDRYCNTESTRKGKFYNEFLREELAVTKTNMQSQIDNIYACLEKVGIHLPINNVNQTSDVGSSHRPHVQISSHDGCSPAC</sequence>
<comment type="caution">
    <text evidence="2">The sequence shown here is derived from an EMBL/GenBank/DDBJ whole genome shotgun (WGS) entry which is preliminary data.</text>
</comment>
<evidence type="ECO:0000313" key="2">
    <source>
        <dbReference type="EMBL" id="KAK9121446.1"/>
    </source>
</evidence>
<gene>
    <name evidence="2" type="ORF">Syun_019063</name>
</gene>
<evidence type="ECO:0000313" key="3">
    <source>
        <dbReference type="Proteomes" id="UP001420932"/>
    </source>
</evidence>
<protein>
    <submittedName>
        <fullName evidence="2">Uncharacterized protein</fullName>
    </submittedName>
</protein>